<evidence type="ECO:0000256" key="1">
    <source>
        <dbReference type="ARBA" id="ARBA00022723"/>
    </source>
</evidence>
<evidence type="ECO:0000313" key="7">
    <source>
        <dbReference type="EMBL" id="KAK1384280.1"/>
    </source>
</evidence>
<dbReference type="InterPro" id="IPR003656">
    <property type="entry name" value="Znf_BED"/>
</dbReference>
<evidence type="ECO:0000256" key="3">
    <source>
        <dbReference type="ARBA" id="ARBA00022833"/>
    </source>
</evidence>
<dbReference type="Pfam" id="PF02892">
    <property type="entry name" value="zf-BED"/>
    <property type="match status" value="1"/>
</dbReference>
<dbReference type="PROSITE" id="PS50808">
    <property type="entry name" value="ZF_BED"/>
    <property type="match status" value="1"/>
</dbReference>
<dbReference type="PANTHER" id="PTHR46951">
    <property type="entry name" value="BED-TYPE DOMAIN-CONTAINING PROTEIN"/>
    <property type="match status" value="1"/>
</dbReference>
<dbReference type="GO" id="GO:0008270">
    <property type="term" value="F:zinc ion binding"/>
    <property type="evidence" value="ECO:0007669"/>
    <property type="project" value="UniProtKB-KW"/>
</dbReference>
<comment type="caution">
    <text evidence="7">The sequence shown here is derived from an EMBL/GenBank/DDBJ whole genome shotgun (WGS) entry which is preliminary data.</text>
</comment>
<dbReference type="Proteomes" id="UP001237642">
    <property type="component" value="Unassembled WGS sequence"/>
</dbReference>
<sequence>MVDKKDVSWKYARAVNEGSSVRLRCNFCGKETTGGVFRMKEHLIGGKRNAKGCTKVTEQVRHEVKEFMESKKKVKDNMNLHDYEAEILDDDEVEVSTRPQASVGSTTKTKMKGPMDLYMTPDPELVVKKRRGVQPKID</sequence>
<organism evidence="7 8">
    <name type="scientific">Heracleum sosnowskyi</name>
    <dbReference type="NCBI Taxonomy" id="360622"/>
    <lineage>
        <taxon>Eukaryota</taxon>
        <taxon>Viridiplantae</taxon>
        <taxon>Streptophyta</taxon>
        <taxon>Embryophyta</taxon>
        <taxon>Tracheophyta</taxon>
        <taxon>Spermatophyta</taxon>
        <taxon>Magnoliopsida</taxon>
        <taxon>eudicotyledons</taxon>
        <taxon>Gunneridae</taxon>
        <taxon>Pentapetalae</taxon>
        <taxon>asterids</taxon>
        <taxon>campanulids</taxon>
        <taxon>Apiales</taxon>
        <taxon>Apiaceae</taxon>
        <taxon>Apioideae</taxon>
        <taxon>apioid superclade</taxon>
        <taxon>Tordylieae</taxon>
        <taxon>Tordyliinae</taxon>
        <taxon>Heracleum</taxon>
    </lineage>
</organism>
<evidence type="ECO:0000256" key="2">
    <source>
        <dbReference type="ARBA" id="ARBA00022771"/>
    </source>
</evidence>
<keyword evidence="2 4" id="KW-0863">Zinc-finger</keyword>
<evidence type="ECO:0000256" key="4">
    <source>
        <dbReference type="PROSITE-ProRule" id="PRU00027"/>
    </source>
</evidence>
<reference evidence="7" key="2">
    <citation type="submission" date="2023-05" db="EMBL/GenBank/DDBJ databases">
        <authorList>
            <person name="Schelkunov M.I."/>
        </authorList>
    </citation>
    <scope>NUCLEOTIDE SEQUENCE</scope>
    <source>
        <strain evidence="7">Hsosn_3</strain>
        <tissue evidence="7">Leaf</tissue>
    </source>
</reference>
<dbReference type="GO" id="GO:0003677">
    <property type="term" value="F:DNA binding"/>
    <property type="evidence" value="ECO:0007669"/>
    <property type="project" value="InterPro"/>
</dbReference>
<keyword evidence="1" id="KW-0479">Metal-binding</keyword>
<accession>A0AAD8II29</accession>
<name>A0AAD8II29_9APIA</name>
<dbReference type="EMBL" id="JAUIZM010000005">
    <property type="protein sequence ID" value="KAK1384280.1"/>
    <property type="molecule type" value="Genomic_DNA"/>
</dbReference>
<evidence type="ECO:0000259" key="6">
    <source>
        <dbReference type="PROSITE" id="PS50808"/>
    </source>
</evidence>
<evidence type="ECO:0000313" key="8">
    <source>
        <dbReference type="Proteomes" id="UP001237642"/>
    </source>
</evidence>
<gene>
    <name evidence="7" type="ORF">POM88_022015</name>
</gene>
<proteinExistence type="predicted"/>
<reference evidence="7" key="1">
    <citation type="submission" date="2023-02" db="EMBL/GenBank/DDBJ databases">
        <title>Genome of toxic invasive species Heracleum sosnowskyi carries increased number of genes despite the absence of recent whole-genome duplications.</title>
        <authorList>
            <person name="Schelkunov M."/>
            <person name="Shtratnikova V."/>
            <person name="Makarenko M."/>
            <person name="Klepikova A."/>
            <person name="Omelchenko D."/>
            <person name="Novikova G."/>
            <person name="Obukhova E."/>
            <person name="Bogdanov V."/>
            <person name="Penin A."/>
            <person name="Logacheva M."/>
        </authorList>
    </citation>
    <scope>NUCLEOTIDE SEQUENCE</scope>
    <source>
        <strain evidence="7">Hsosn_3</strain>
        <tissue evidence="7">Leaf</tissue>
    </source>
</reference>
<feature type="domain" description="BED-type" evidence="6">
    <location>
        <begin position="3"/>
        <end position="60"/>
    </location>
</feature>
<keyword evidence="3" id="KW-0862">Zinc</keyword>
<dbReference type="AlphaFoldDB" id="A0AAD8II29"/>
<keyword evidence="8" id="KW-1185">Reference proteome</keyword>
<dbReference type="PANTHER" id="PTHR46951:SF2">
    <property type="entry name" value="BED-TYPE DOMAIN-CONTAINING PROTEIN"/>
    <property type="match status" value="1"/>
</dbReference>
<evidence type="ECO:0000256" key="5">
    <source>
        <dbReference type="SAM" id="MobiDB-lite"/>
    </source>
</evidence>
<feature type="compositionally biased region" description="Polar residues" evidence="5">
    <location>
        <begin position="97"/>
        <end position="108"/>
    </location>
</feature>
<feature type="region of interest" description="Disordered" evidence="5">
    <location>
        <begin position="94"/>
        <end position="123"/>
    </location>
</feature>
<protein>
    <recommendedName>
        <fullName evidence="6">BED-type domain-containing protein</fullName>
    </recommendedName>
</protein>